<evidence type="ECO:0000259" key="9">
    <source>
        <dbReference type="PROSITE" id="PS50928"/>
    </source>
</evidence>
<dbReference type="PANTHER" id="PTHR43005">
    <property type="entry name" value="BLR7065 PROTEIN"/>
    <property type="match status" value="1"/>
</dbReference>
<dbReference type="GO" id="GO:0005886">
    <property type="term" value="C:plasma membrane"/>
    <property type="evidence" value="ECO:0007669"/>
    <property type="project" value="UniProtKB-SubCell"/>
</dbReference>
<dbReference type="OrthoDB" id="9804439at2"/>
<protein>
    <submittedName>
        <fullName evidence="10">Carbohydrate ABC transporter membrane protein 1 (CUT1 family)</fullName>
    </submittedName>
</protein>
<evidence type="ECO:0000256" key="7">
    <source>
        <dbReference type="RuleBase" id="RU363032"/>
    </source>
</evidence>
<evidence type="ECO:0000313" key="10">
    <source>
        <dbReference type="EMBL" id="TQM04335.1"/>
    </source>
</evidence>
<evidence type="ECO:0000256" key="8">
    <source>
        <dbReference type="SAM" id="MobiDB-lite"/>
    </source>
</evidence>
<dbReference type="CDD" id="cd06261">
    <property type="entry name" value="TM_PBP2"/>
    <property type="match status" value="1"/>
</dbReference>
<proteinExistence type="inferred from homology"/>
<feature type="domain" description="ABC transmembrane type-1" evidence="9">
    <location>
        <begin position="92"/>
        <end position="306"/>
    </location>
</feature>
<organism evidence="10 11">
    <name type="scientific">Pseudonocardia kunmingensis</name>
    <dbReference type="NCBI Taxonomy" id="630975"/>
    <lineage>
        <taxon>Bacteria</taxon>
        <taxon>Bacillati</taxon>
        <taxon>Actinomycetota</taxon>
        <taxon>Actinomycetes</taxon>
        <taxon>Pseudonocardiales</taxon>
        <taxon>Pseudonocardiaceae</taxon>
        <taxon>Pseudonocardia</taxon>
    </lineage>
</organism>
<feature type="transmembrane region" description="Helical" evidence="7">
    <location>
        <begin position="288"/>
        <end position="307"/>
    </location>
</feature>
<gene>
    <name evidence="10" type="ORF">FB558_7368</name>
</gene>
<accession>A0A543D4S8</accession>
<keyword evidence="5 7" id="KW-1133">Transmembrane helix</keyword>
<dbReference type="SUPFAM" id="SSF161098">
    <property type="entry name" value="MetI-like"/>
    <property type="match status" value="1"/>
</dbReference>
<dbReference type="AlphaFoldDB" id="A0A543D4S8"/>
<sequence length="316" mass="34392">MTTVTTGVRERSRTPAPAGRSPRRRGGNGANYLFLVPAVLFVGVTVVYPLIYNVVQSFQDVGLKEVINGGAEWVGFANFADQFGRAEFWQALLLSLAYTVGTVALSYAGGLGLALLFLHRFAGRNVMRALLMLAWILPTVVGANVWRWLLDGSYGLLNAVLRGLGLIEGDVFWLGQPGPALVSVVVATAWSFAPFAMILLVAGLQSVPGVLYEAARIDGASAWQQFRHVTLPVLRPVSVTVMLLIFIFAFKTFDTIYLMTGGGPGGATLTLPLYAFQEAFEFRRYDTAAVATTVMLLVPLVLSVFYFRSLRREESA</sequence>
<evidence type="ECO:0000256" key="4">
    <source>
        <dbReference type="ARBA" id="ARBA00022692"/>
    </source>
</evidence>
<dbReference type="Gene3D" id="1.10.3720.10">
    <property type="entry name" value="MetI-like"/>
    <property type="match status" value="1"/>
</dbReference>
<feature type="transmembrane region" description="Helical" evidence="7">
    <location>
        <begin position="30"/>
        <end position="51"/>
    </location>
</feature>
<dbReference type="Pfam" id="PF00528">
    <property type="entry name" value="BPD_transp_1"/>
    <property type="match status" value="1"/>
</dbReference>
<keyword evidence="2 7" id="KW-0813">Transport</keyword>
<keyword evidence="6 7" id="KW-0472">Membrane</keyword>
<comment type="similarity">
    <text evidence="7">Belongs to the binding-protein-dependent transport system permease family.</text>
</comment>
<evidence type="ECO:0000256" key="3">
    <source>
        <dbReference type="ARBA" id="ARBA00022475"/>
    </source>
</evidence>
<dbReference type="Proteomes" id="UP000315677">
    <property type="component" value="Unassembled WGS sequence"/>
</dbReference>
<dbReference type="InterPro" id="IPR000515">
    <property type="entry name" value="MetI-like"/>
</dbReference>
<dbReference type="InterPro" id="IPR035906">
    <property type="entry name" value="MetI-like_sf"/>
</dbReference>
<evidence type="ECO:0000256" key="2">
    <source>
        <dbReference type="ARBA" id="ARBA00022448"/>
    </source>
</evidence>
<dbReference type="GO" id="GO:0055085">
    <property type="term" value="P:transmembrane transport"/>
    <property type="evidence" value="ECO:0007669"/>
    <property type="project" value="InterPro"/>
</dbReference>
<feature type="transmembrane region" description="Helical" evidence="7">
    <location>
        <begin position="96"/>
        <end position="118"/>
    </location>
</feature>
<evidence type="ECO:0000256" key="1">
    <source>
        <dbReference type="ARBA" id="ARBA00004651"/>
    </source>
</evidence>
<feature type="transmembrane region" description="Helical" evidence="7">
    <location>
        <begin position="233"/>
        <end position="250"/>
    </location>
</feature>
<keyword evidence="3" id="KW-1003">Cell membrane</keyword>
<feature type="transmembrane region" description="Helical" evidence="7">
    <location>
        <begin position="180"/>
        <end position="202"/>
    </location>
</feature>
<keyword evidence="11" id="KW-1185">Reference proteome</keyword>
<feature type="transmembrane region" description="Helical" evidence="7">
    <location>
        <begin position="130"/>
        <end position="149"/>
    </location>
</feature>
<dbReference type="RefSeq" id="WP_142061686.1">
    <property type="nucleotide sequence ID" value="NZ_VFPA01000005.1"/>
</dbReference>
<evidence type="ECO:0000313" key="11">
    <source>
        <dbReference type="Proteomes" id="UP000315677"/>
    </source>
</evidence>
<keyword evidence="4 7" id="KW-0812">Transmembrane</keyword>
<evidence type="ECO:0000256" key="5">
    <source>
        <dbReference type="ARBA" id="ARBA00022989"/>
    </source>
</evidence>
<feature type="region of interest" description="Disordered" evidence="8">
    <location>
        <begin position="1"/>
        <end position="24"/>
    </location>
</feature>
<evidence type="ECO:0000256" key="6">
    <source>
        <dbReference type="ARBA" id="ARBA00023136"/>
    </source>
</evidence>
<dbReference type="EMBL" id="VFPA01000005">
    <property type="protein sequence ID" value="TQM04335.1"/>
    <property type="molecule type" value="Genomic_DNA"/>
</dbReference>
<dbReference type="PROSITE" id="PS50928">
    <property type="entry name" value="ABC_TM1"/>
    <property type="match status" value="1"/>
</dbReference>
<reference evidence="10 11" key="1">
    <citation type="submission" date="2019-06" db="EMBL/GenBank/DDBJ databases">
        <title>Sequencing the genomes of 1000 actinobacteria strains.</title>
        <authorList>
            <person name="Klenk H.-P."/>
        </authorList>
    </citation>
    <scope>NUCLEOTIDE SEQUENCE [LARGE SCALE GENOMIC DNA]</scope>
    <source>
        <strain evidence="10 11">DSM 45301</strain>
    </source>
</reference>
<name>A0A543D4S8_9PSEU</name>
<comment type="caution">
    <text evidence="10">The sequence shown here is derived from an EMBL/GenBank/DDBJ whole genome shotgun (WGS) entry which is preliminary data.</text>
</comment>
<dbReference type="PANTHER" id="PTHR43005:SF1">
    <property type="entry name" value="SPERMIDINE_PUTRESCINE TRANSPORT SYSTEM PERMEASE PROTEIN"/>
    <property type="match status" value="1"/>
</dbReference>
<comment type="subcellular location">
    <subcellularLocation>
        <location evidence="1 7">Cell membrane</location>
        <topology evidence="1 7">Multi-pass membrane protein</topology>
    </subcellularLocation>
</comment>